<feature type="compositionally biased region" description="Basic and acidic residues" evidence="1">
    <location>
        <begin position="103"/>
        <end position="120"/>
    </location>
</feature>
<dbReference type="EMBL" id="BKCJ010482788">
    <property type="protein sequence ID" value="GFA76056.1"/>
    <property type="molecule type" value="Genomic_DNA"/>
</dbReference>
<proteinExistence type="predicted"/>
<accession>A0A699K9D8</accession>
<reference evidence="2" key="1">
    <citation type="journal article" date="2019" name="Sci. Rep.">
        <title>Draft genome of Tanacetum cinerariifolium, the natural source of mosquito coil.</title>
        <authorList>
            <person name="Yamashiro T."/>
            <person name="Shiraishi A."/>
            <person name="Satake H."/>
            <person name="Nakayama K."/>
        </authorList>
    </citation>
    <scope>NUCLEOTIDE SEQUENCE</scope>
</reference>
<dbReference type="AlphaFoldDB" id="A0A699K9D8"/>
<feature type="region of interest" description="Disordered" evidence="1">
    <location>
        <begin position="97"/>
        <end position="126"/>
    </location>
</feature>
<organism evidence="2">
    <name type="scientific">Tanacetum cinerariifolium</name>
    <name type="common">Dalmatian daisy</name>
    <name type="synonym">Chrysanthemum cinerariifolium</name>
    <dbReference type="NCBI Taxonomy" id="118510"/>
    <lineage>
        <taxon>Eukaryota</taxon>
        <taxon>Viridiplantae</taxon>
        <taxon>Streptophyta</taxon>
        <taxon>Embryophyta</taxon>
        <taxon>Tracheophyta</taxon>
        <taxon>Spermatophyta</taxon>
        <taxon>Magnoliopsida</taxon>
        <taxon>eudicotyledons</taxon>
        <taxon>Gunneridae</taxon>
        <taxon>Pentapetalae</taxon>
        <taxon>asterids</taxon>
        <taxon>campanulids</taxon>
        <taxon>Asterales</taxon>
        <taxon>Asteraceae</taxon>
        <taxon>Asteroideae</taxon>
        <taxon>Anthemideae</taxon>
        <taxon>Anthemidinae</taxon>
        <taxon>Tanacetum</taxon>
    </lineage>
</organism>
<protein>
    <submittedName>
        <fullName evidence="2">Ribonuclease H-like domain-containing protein</fullName>
    </submittedName>
</protein>
<comment type="caution">
    <text evidence="2">The sequence shown here is derived from an EMBL/GenBank/DDBJ whole genome shotgun (WGS) entry which is preliminary data.</text>
</comment>
<name>A0A699K9D8_TANCI</name>
<gene>
    <name evidence="2" type="ORF">Tci_648028</name>
</gene>
<evidence type="ECO:0000313" key="2">
    <source>
        <dbReference type="EMBL" id="GFA76056.1"/>
    </source>
</evidence>
<sequence>MNKLVKGHLVRGLPSNVFENNHTCVACKKGKQHRASWNQPNFSAGIQENLNAGTVRKEAKFIQQYMLLPLWSSGSKDPQNKYAAAFEVKEPESAVYVSPSSCDKTKKHDDKTKREAKDKNPVVLST</sequence>
<evidence type="ECO:0000256" key="1">
    <source>
        <dbReference type="SAM" id="MobiDB-lite"/>
    </source>
</evidence>